<proteinExistence type="predicted"/>
<dbReference type="KEGG" id="aprs:BI364_09075"/>
<name>A0A1D8INP8_9GAMM</name>
<dbReference type="PANTHER" id="PTHR42850:SF4">
    <property type="entry name" value="ZINC-DEPENDENT ENDOPOLYPHOSPHATASE"/>
    <property type="match status" value="1"/>
</dbReference>
<reference evidence="3" key="1">
    <citation type="submission" date="2016-09" db="EMBL/GenBank/DDBJ databases">
        <title>Acidihalobacter prosperus F5.</title>
        <authorList>
            <person name="Khaleque H.N."/>
            <person name="Ramsay J.P."/>
            <person name="Kaksonen A.H."/>
            <person name="Boxall N.J."/>
            <person name="Watkin E.L.J."/>
        </authorList>
    </citation>
    <scope>NUCLEOTIDE SEQUENCE [LARGE SCALE GENOMIC DNA]</scope>
    <source>
        <strain evidence="3">F5</strain>
    </source>
</reference>
<protein>
    <recommendedName>
        <fullName evidence="1">Serine/threonine specific protein phosphatases domain-containing protein</fullName>
    </recommendedName>
</protein>
<gene>
    <name evidence="2" type="ORF">BI364_09075</name>
</gene>
<evidence type="ECO:0000259" key="1">
    <source>
        <dbReference type="PROSITE" id="PS00125"/>
    </source>
</evidence>
<feature type="domain" description="Serine/threonine specific protein phosphatases" evidence="1">
    <location>
        <begin position="82"/>
        <end position="87"/>
    </location>
</feature>
<dbReference type="InterPro" id="IPR004843">
    <property type="entry name" value="Calcineurin-like_PHP"/>
</dbReference>
<dbReference type="Gene3D" id="3.60.21.10">
    <property type="match status" value="1"/>
</dbReference>
<dbReference type="InterPro" id="IPR029052">
    <property type="entry name" value="Metallo-depent_PP-like"/>
</dbReference>
<keyword evidence="3" id="KW-1185">Reference proteome</keyword>
<dbReference type="GO" id="GO:0005737">
    <property type="term" value="C:cytoplasm"/>
    <property type="evidence" value="ECO:0007669"/>
    <property type="project" value="TreeGrafter"/>
</dbReference>
<dbReference type="SUPFAM" id="SSF56300">
    <property type="entry name" value="Metallo-dependent phosphatases"/>
    <property type="match status" value="1"/>
</dbReference>
<dbReference type="Pfam" id="PF00149">
    <property type="entry name" value="Metallophos"/>
    <property type="match status" value="1"/>
</dbReference>
<evidence type="ECO:0000313" key="2">
    <source>
        <dbReference type="EMBL" id="AOU98093.1"/>
    </source>
</evidence>
<dbReference type="AlphaFoldDB" id="A0A1D8INP8"/>
<dbReference type="InterPro" id="IPR006186">
    <property type="entry name" value="Ser/Thr-sp_prot-phosphatase"/>
</dbReference>
<dbReference type="Proteomes" id="UP000095401">
    <property type="component" value="Chromosome"/>
</dbReference>
<dbReference type="PANTHER" id="PTHR42850">
    <property type="entry name" value="METALLOPHOSPHOESTERASE"/>
    <property type="match status" value="1"/>
</dbReference>
<dbReference type="EMBL" id="CP017415">
    <property type="protein sequence ID" value="AOU98093.1"/>
    <property type="molecule type" value="Genomic_DNA"/>
</dbReference>
<accession>A0A1D8INP8</accession>
<dbReference type="InterPro" id="IPR050126">
    <property type="entry name" value="Ap4A_hydrolase"/>
</dbReference>
<organism evidence="2 3">
    <name type="scientific">Acidihalobacter yilgarnensis</name>
    <dbReference type="NCBI Taxonomy" id="2819280"/>
    <lineage>
        <taxon>Bacteria</taxon>
        <taxon>Pseudomonadati</taxon>
        <taxon>Pseudomonadota</taxon>
        <taxon>Gammaproteobacteria</taxon>
        <taxon>Chromatiales</taxon>
        <taxon>Ectothiorhodospiraceae</taxon>
        <taxon>Acidihalobacter</taxon>
    </lineage>
</organism>
<dbReference type="RefSeq" id="WP_070078469.1">
    <property type="nucleotide sequence ID" value="NZ_CP017415.1"/>
</dbReference>
<dbReference type="PROSITE" id="PS00125">
    <property type="entry name" value="SER_THR_PHOSPHATASE"/>
    <property type="match status" value="1"/>
</dbReference>
<sequence>MATAQSAESAWQWHVRLPRNDDGRDFCVGDLHGMFPLLEHALTQLRFDPARDRLMSVGDLIDRGPESANVVNFLGRSWVHAVRGNHEQMLLDSEGDPALEADWTMGCGGDWWLALPEVNRKRCRSAISALPYALEIETRLGLVGIVHADVPQDMMWTQFVDRLGIDPDVREHALWSRTRIGRVRRGEAVPPVPGIDLLVCGHTPLNAAQQAGNVHFIDTGAVYAMRFQQASLTLLEIQPEWRVHSFPANTPVKRVSATP</sequence>
<evidence type="ECO:0000313" key="3">
    <source>
        <dbReference type="Proteomes" id="UP000095401"/>
    </source>
</evidence>
<dbReference type="GO" id="GO:0016791">
    <property type="term" value="F:phosphatase activity"/>
    <property type="evidence" value="ECO:0007669"/>
    <property type="project" value="TreeGrafter"/>
</dbReference>